<dbReference type="Pfam" id="PF10646">
    <property type="entry name" value="Germane"/>
    <property type="match status" value="1"/>
</dbReference>
<feature type="domain" description="GerMN" evidence="2">
    <location>
        <begin position="205"/>
        <end position="296"/>
    </location>
</feature>
<dbReference type="PROSITE" id="PS51257">
    <property type="entry name" value="PROKAR_LIPOPROTEIN"/>
    <property type="match status" value="1"/>
</dbReference>
<gene>
    <name evidence="3" type="ORF">GcLGCM259_1869</name>
</gene>
<evidence type="ECO:0000313" key="4">
    <source>
        <dbReference type="Proteomes" id="UP000307000"/>
    </source>
</evidence>
<sequence length="570" mass="61615">MRFPVARLLHALVLALAGVLVLSGCASIPRSSPVQQIQSQPDDESDENYSFDALGPQPGSSPRGIVEGFLEAGVSLAQDYAVAREFMTPQLQNAWKGSSRTLVYDASSIIEAGAENRYTIQLEITAEVDANGIRTEYPSHSTRAVDVELSEIDGEWRISKAPDGIMLESSFFERIFTPRTLYFYDASYKYLVPDIRWFSSRSGAATSVVEALLEGPAPYLENAVVSAFSSASSLVRPAVPVKDGTATVDLNAETFVDSTDLAKQLMQQQLVASLDELTSVERVQMQSEEADVNLEQVPPEFEKAERNPSTPDTLIGIDEGSLVYVKGGSVIPVGGVPDLSEYSPRDPAMSPVGNRYAFLNGKRSALMTVDENGRVRQVATGTNLLRPSMDVAGWTWTADNSAKTPILVAPADPAVSGETRPISVDWLKGQQVQSLRISRDGARALLVVRDGSQTRVLVSGVVRDADGVPRGLSEHPMEIFPSVPVNTALWNSDQSIIVARFSRTESVEAELLTFSSGSEPFSPLLGMVSLAAGPGDRRPVYAGTPEDLHTRVGNTWRKLDDFAADVSYPG</sequence>
<dbReference type="KEGG" id="gcr:GcLGCM259_1869"/>
<dbReference type="RefSeq" id="WP_175419384.1">
    <property type="nucleotide sequence ID" value="NZ_CP034412.1"/>
</dbReference>
<evidence type="ECO:0000256" key="1">
    <source>
        <dbReference type="SAM" id="MobiDB-lite"/>
    </source>
</evidence>
<dbReference type="AlphaFoldDB" id="A0A5B7WUK2"/>
<keyword evidence="4" id="KW-1185">Reference proteome</keyword>
<dbReference type="InterPro" id="IPR059026">
    <property type="entry name" value="LpqB_N"/>
</dbReference>
<accession>A0A5B7WUK2</accession>
<name>A0A5B7WUK2_9MICC</name>
<dbReference type="SMART" id="SM00909">
    <property type="entry name" value="Germane"/>
    <property type="match status" value="1"/>
</dbReference>
<evidence type="ECO:0000313" key="3">
    <source>
        <dbReference type="EMBL" id="QCY47587.1"/>
    </source>
</evidence>
<dbReference type="EMBL" id="CP034412">
    <property type="protein sequence ID" value="QCY47587.1"/>
    <property type="molecule type" value="Genomic_DNA"/>
</dbReference>
<evidence type="ECO:0000259" key="2">
    <source>
        <dbReference type="SMART" id="SM00909"/>
    </source>
</evidence>
<protein>
    <submittedName>
        <fullName evidence="3">Lipoprotein LpqB</fullName>
    </submittedName>
</protein>
<dbReference type="Pfam" id="PF10647">
    <property type="entry name" value="Gmad1"/>
    <property type="match status" value="1"/>
</dbReference>
<dbReference type="InterPro" id="IPR018910">
    <property type="entry name" value="LpqB_C"/>
</dbReference>
<reference evidence="3 4" key="1">
    <citation type="submission" date="2018-12" db="EMBL/GenBank/DDBJ databases">
        <title>Complete Genome Sequence of Glutamicibacter creatinolyticus strain LGCM259,isolated from an abscess of a 12-year-old mare in Italy.</title>
        <authorList>
            <person name="Santos R.G."/>
            <person name="Silva A.L."/>
            <person name="Seyffert N."/>
            <person name="Castro T.L.P."/>
            <person name="Attili A.R."/>
            <person name="Rifici C."/>
            <person name="Mazzullo G."/>
            <person name="Brenig B."/>
            <person name="Venanzi F."/>
            <person name="Azevedo V."/>
        </authorList>
    </citation>
    <scope>NUCLEOTIDE SEQUENCE [LARGE SCALE GENOMIC DNA]</scope>
    <source>
        <strain evidence="3 4">LGCM 259</strain>
    </source>
</reference>
<feature type="region of interest" description="Disordered" evidence="1">
    <location>
        <begin position="32"/>
        <end position="58"/>
    </location>
</feature>
<dbReference type="Pfam" id="PF25976">
    <property type="entry name" value="LpqB_N"/>
    <property type="match status" value="1"/>
</dbReference>
<dbReference type="Proteomes" id="UP000307000">
    <property type="component" value="Chromosome"/>
</dbReference>
<organism evidence="3 4">
    <name type="scientific">Glutamicibacter creatinolyticus</name>
    <dbReference type="NCBI Taxonomy" id="162496"/>
    <lineage>
        <taxon>Bacteria</taxon>
        <taxon>Bacillati</taxon>
        <taxon>Actinomycetota</taxon>
        <taxon>Actinomycetes</taxon>
        <taxon>Micrococcales</taxon>
        <taxon>Micrococcaceae</taxon>
        <taxon>Glutamicibacter</taxon>
    </lineage>
</organism>
<proteinExistence type="predicted"/>
<keyword evidence="3" id="KW-0449">Lipoprotein</keyword>
<dbReference type="InterPro" id="IPR019606">
    <property type="entry name" value="GerMN"/>
</dbReference>